<dbReference type="EMBL" id="JACSPX010000001">
    <property type="protein sequence ID" value="MBD8011252.1"/>
    <property type="molecule type" value="Genomic_DNA"/>
</dbReference>
<evidence type="ECO:0000313" key="1">
    <source>
        <dbReference type="EMBL" id="MBD8011252.1"/>
    </source>
</evidence>
<name>A0ABR8W2K9_9MICO</name>
<dbReference type="SUPFAM" id="SSF50475">
    <property type="entry name" value="FMN-binding split barrel"/>
    <property type="match status" value="1"/>
</dbReference>
<proteinExistence type="predicted"/>
<dbReference type="Pfam" id="PF12900">
    <property type="entry name" value="Pyridox_ox_2"/>
    <property type="match status" value="1"/>
</dbReference>
<dbReference type="InterPro" id="IPR024747">
    <property type="entry name" value="Pyridox_Oxase-rel"/>
</dbReference>
<gene>
    <name evidence="1" type="ORF">H9633_02920</name>
</gene>
<comment type="caution">
    <text evidence="1">The sequence shown here is derived from an EMBL/GenBank/DDBJ whole genome shotgun (WGS) entry which is preliminary data.</text>
</comment>
<dbReference type="InterPro" id="IPR012349">
    <property type="entry name" value="Split_barrel_FMN-bd"/>
</dbReference>
<dbReference type="RefSeq" id="WP_071642755.1">
    <property type="nucleotide sequence ID" value="NZ_JACSPX010000001.1"/>
</dbReference>
<dbReference type="Proteomes" id="UP000611521">
    <property type="component" value="Unassembled WGS sequence"/>
</dbReference>
<reference evidence="1 2" key="1">
    <citation type="submission" date="2020-08" db="EMBL/GenBank/DDBJ databases">
        <title>A Genomic Blueprint of the Chicken Gut Microbiome.</title>
        <authorList>
            <person name="Gilroy R."/>
            <person name="Ravi A."/>
            <person name="Getino M."/>
            <person name="Pursley I."/>
            <person name="Horton D.L."/>
            <person name="Alikhan N.-F."/>
            <person name="Baker D."/>
            <person name="Gharbi K."/>
            <person name="Hall N."/>
            <person name="Watson M."/>
            <person name="Adriaenssens E.M."/>
            <person name="Foster-Nyarko E."/>
            <person name="Jarju S."/>
            <person name="Secka A."/>
            <person name="Antonio M."/>
            <person name="Oren A."/>
            <person name="Chaudhuri R."/>
            <person name="La Ragione R.M."/>
            <person name="Hildebrand F."/>
            <person name="Pallen M.J."/>
        </authorList>
    </citation>
    <scope>NUCLEOTIDE SEQUENCE [LARGE SCALE GENOMIC DNA]</scope>
    <source>
        <strain evidence="1 2">Re1</strain>
    </source>
</reference>
<dbReference type="Gene3D" id="2.30.110.10">
    <property type="entry name" value="Electron Transport, Fmn-binding Protein, Chain A"/>
    <property type="match status" value="1"/>
</dbReference>
<protein>
    <submittedName>
        <fullName evidence="1">Pyridoxamine 5'-phosphate oxidase family protein</fullName>
    </submittedName>
</protein>
<sequence length="132" mass="14324">MMTELTEQECRELLGATTVGRLGFVTDARVQIIPVNYLIDGDDVVIRTAPSGLLRALPESTVGIAFEVDHHDDLAGSGWSVLLSGSVSEMTDDELAAVPGVTRRTPWAEGDRSLPLRFTPASISGRRVRRPH</sequence>
<organism evidence="1 2">
    <name type="scientific">Microbacterium commune</name>
    <dbReference type="NCBI Taxonomy" id="2762219"/>
    <lineage>
        <taxon>Bacteria</taxon>
        <taxon>Bacillati</taxon>
        <taxon>Actinomycetota</taxon>
        <taxon>Actinomycetes</taxon>
        <taxon>Micrococcales</taxon>
        <taxon>Microbacteriaceae</taxon>
        <taxon>Microbacterium</taxon>
    </lineage>
</organism>
<accession>A0ABR8W2K9</accession>
<evidence type="ECO:0000313" key="2">
    <source>
        <dbReference type="Proteomes" id="UP000611521"/>
    </source>
</evidence>
<keyword evidence="2" id="KW-1185">Reference proteome</keyword>